<organism evidence="1 2">
    <name type="scientific">Actinotalea lenta</name>
    <dbReference type="NCBI Taxonomy" id="3064654"/>
    <lineage>
        <taxon>Bacteria</taxon>
        <taxon>Bacillati</taxon>
        <taxon>Actinomycetota</taxon>
        <taxon>Actinomycetes</taxon>
        <taxon>Micrococcales</taxon>
        <taxon>Cellulomonadaceae</taxon>
        <taxon>Actinotalea</taxon>
    </lineage>
</organism>
<dbReference type="InterPro" id="IPR024997">
    <property type="entry name" value="DUF3892"/>
</dbReference>
<gene>
    <name evidence="1" type="ORF">Q6348_08405</name>
</gene>
<evidence type="ECO:0000313" key="2">
    <source>
        <dbReference type="Proteomes" id="UP001232536"/>
    </source>
</evidence>
<proteinExistence type="predicted"/>
<dbReference type="Proteomes" id="UP001232536">
    <property type="component" value="Unassembled WGS sequence"/>
</dbReference>
<dbReference type="Pfam" id="PF13031">
    <property type="entry name" value="DUF3892"/>
    <property type="match status" value="1"/>
</dbReference>
<name>A0ABT9DAB5_9CELL</name>
<sequence>MADRRVTNTHKDDQGDIMALCAPGAAWSPRGKGDAIRDIDSGVHTYYVQWTDKRTEITVVNGPTGKYLRTDWDNTSRNNLDDLPDC</sequence>
<evidence type="ECO:0000313" key="1">
    <source>
        <dbReference type="EMBL" id="MDO8107214.1"/>
    </source>
</evidence>
<keyword evidence="2" id="KW-1185">Reference proteome</keyword>
<dbReference type="EMBL" id="JAUQYP010000001">
    <property type="protein sequence ID" value="MDO8107214.1"/>
    <property type="molecule type" value="Genomic_DNA"/>
</dbReference>
<dbReference type="RefSeq" id="WP_304600847.1">
    <property type="nucleotide sequence ID" value="NZ_JAUQYP010000001.1"/>
</dbReference>
<protein>
    <submittedName>
        <fullName evidence="1">DUF3892 domain-containing protein</fullName>
    </submittedName>
</protein>
<accession>A0ABT9DAB5</accession>
<reference evidence="1 2" key="1">
    <citation type="submission" date="2023-07" db="EMBL/GenBank/DDBJ databases">
        <title>Description of novel actinomycetes strains, isolated from tidal flat sediment.</title>
        <authorList>
            <person name="Lu C."/>
        </authorList>
    </citation>
    <scope>NUCLEOTIDE SEQUENCE [LARGE SCALE GENOMIC DNA]</scope>
    <source>
        <strain evidence="1 2">SYSU T00b441</strain>
    </source>
</reference>
<comment type="caution">
    <text evidence="1">The sequence shown here is derived from an EMBL/GenBank/DDBJ whole genome shotgun (WGS) entry which is preliminary data.</text>
</comment>